<dbReference type="RefSeq" id="WP_091607021.1">
    <property type="nucleotide sequence ID" value="NZ_LT629754.1"/>
</dbReference>
<accession>A0ABY0UTE9</accession>
<name>A0ABY0UTE9_9FLAO</name>
<keyword evidence="2" id="KW-1185">Reference proteome</keyword>
<organism evidence="1 2">
    <name type="scientific">Maribacter dokdonensis</name>
    <dbReference type="NCBI Taxonomy" id="320912"/>
    <lineage>
        <taxon>Bacteria</taxon>
        <taxon>Pseudomonadati</taxon>
        <taxon>Bacteroidota</taxon>
        <taxon>Flavobacteriia</taxon>
        <taxon>Flavobacteriales</taxon>
        <taxon>Flavobacteriaceae</taxon>
        <taxon>Maribacter</taxon>
    </lineage>
</organism>
<dbReference type="GeneID" id="90591847"/>
<reference evidence="1 2" key="1">
    <citation type="submission" date="2016-10" db="EMBL/GenBank/DDBJ databases">
        <authorList>
            <person name="Varghese N."/>
            <person name="Submissions S."/>
        </authorList>
    </citation>
    <scope>NUCLEOTIDE SEQUENCE [LARGE SCALE GENOMIC DNA]</scope>
    <source>
        <strain evidence="1 2">MAR_2009_60</strain>
    </source>
</reference>
<sequence>MDAIAQWFAGDKDYHQGVALYAAMPHKKTHVLKTLNRGKTSRNMSLLVSLLRTAKNIPAPEPEPLVVVNRPKNPDQAQINQELNRQQIAQESARREFTGVRLGDLPAELRPRYQEAHAIFFAMIELKFALNDLPDNANEDALNIIKQLMELDEKRDLIWKELNHWKLHRTLLPVPEDPFEKMTPIQIVQAKTNLKSNISKLKKRIDKKYEELEAVSNGHDRLMIESSIRKSEKTLHGHQVNFNRINEMICKTK</sequence>
<gene>
    <name evidence="1" type="ORF">SAMN05192545_2893</name>
</gene>
<evidence type="ECO:0000313" key="1">
    <source>
        <dbReference type="EMBL" id="SDT15525.1"/>
    </source>
</evidence>
<proteinExistence type="predicted"/>
<evidence type="ECO:0000313" key="2">
    <source>
        <dbReference type="Proteomes" id="UP000199574"/>
    </source>
</evidence>
<dbReference type="Proteomes" id="UP000199574">
    <property type="component" value="Chromosome I"/>
</dbReference>
<protein>
    <submittedName>
        <fullName evidence="1">Uncharacterized protein</fullName>
    </submittedName>
</protein>
<dbReference type="EMBL" id="LT629754">
    <property type="protein sequence ID" value="SDT15525.1"/>
    <property type="molecule type" value="Genomic_DNA"/>
</dbReference>